<evidence type="ECO:0000313" key="2">
    <source>
        <dbReference type="EMBL" id="TWF82519.1"/>
    </source>
</evidence>
<keyword evidence="1" id="KW-0472">Membrane</keyword>
<sequence length="63" mass="6691">MLHAARRRISSEPSLKDLLLLVLAGVAAGAGSPDLLDAIARLVVVVVVLGIVIIRYLIAPQHR</sequence>
<keyword evidence="3" id="KW-1185">Reference proteome</keyword>
<comment type="caution">
    <text evidence="2">The sequence shown here is derived from an EMBL/GenBank/DDBJ whole genome shotgun (WGS) entry which is preliminary data.</text>
</comment>
<proteinExistence type="predicted"/>
<feature type="transmembrane region" description="Helical" evidence="1">
    <location>
        <begin position="39"/>
        <end position="58"/>
    </location>
</feature>
<organism evidence="2 3">
    <name type="scientific">Kitasatospora viridis</name>
    <dbReference type="NCBI Taxonomy" id="281105"/>
    <lineage>
        <taxon>Bacteria</taxon>
        <taxon>Bacillati</taxon>
        <taxon>Actinomycetota</taxon>
        <taxon>Actinomycetes</taxon>
        <taxon>Kitasatosporales</taxon>
        <taxon>Streptomycetaceae</taxon>
        <taxon>Kitasatospora</taxon>
    </lineage>
</organism>
<accession>A0A561T601</accession>
<dbReference type="EMBL" id="VIWT01000004">
    <property type="protein sequence ID" value="TWF82519.1"/>
    <property type="molecule type" value="Genomic_DNA"/>
</dbReference>
<gene>
    <name evidence="2" type="ORF">FHX73_141</name>
</gene>
<evidence type="ECO:0000313" key="3">
    <source>
        <dbReference type="Proteomes" id="UP000317940"/>
    </source>
</evidence>
<dbReference type="AlphaFoldDB" id="A0A561T601"/>
<name>A0A561T601_9ACTN</name>
<dbReference type="Proteomes" id="UP000317940">
    <property type="component" value="Unassembled WGS sequence"/>
</dbReference>
<keyword evidence="1" id="KW-0812">Transmembrane</keyword>
<protein>
    <submittedName>
        <fullName evidence="2">Uncharacterized protein</fullName>
    </submittedName>
</protein>
<evidence type="ECO:0000256" key="1">
    <source>
        <dbReference type="SAM" id="Phobius"/>
    </source>
</evidence>
<reference evidence="2 3" key="1">
    <citation type="submission" date="2019-06" db="EMBL/GenBank/DDBJ databases">
        <title>Sequencing the genomes of 1000 actinobacteria strains.</title>
        <authorList>
            <person name="Klenk H.-P."/>
        </authorList>
    </citation>
    <scope>NUCLEOTIDE SEQUENCE [LARGE SCALE GENOMIC DNA]</scope>
    <source>
        <strain evidence="2 3">DSM 44826</strain>
    </source>
</reference>
<keyword evidence="1" id="KW-1133">Transmembrane helix</keyword>